<name>A0AAW2QHU4_SESRA</name>
<comment type="caution">
    <text evidence="1">The sequence shown here is derived from an EMBL/GenBank/DDBJ whole genome shotgun (WGS) entry which is preliminary data.</text>
</comment>
<accession>A0AAW2QHU4</accession>
<dbReference type="EMBL" id="JACGWJ010000015">
    <property type="protein sequence ID" value="KAL0367320.1"/>
    <property type="molecule type" value="Genomic_DNA"/>
</dbReference>
<proteinExistence type="predicted"/>
<sequence length="74" mass="8237">MDKVASSLELARYLARSLTASSQGASLLDHELTGRELTSLLTAGRRKSLVFREGKFDLQESLLERILPITPHLE</sequence>
<evidence type="ECO:0000313" key="1">
    <source>
        <dbReference type="EMBL" id="KAL0367320.1"/>
    </source>
</evidence>
<organism evidence="1">
    <name type="scientific">Sesamum radiatum</name>
    <name type="common">Black benniseed</name>
    <dbReference type="NCBI Taxonomy" id="300843"/>
    <lineage>
        <taxon>Eukaryota</taxon>
        <taxon>Viridiplantae</taxon>
        <taxon>Streptophyta</taxon>
        <taxon>Embryophyta</taxon>
        <taxon>Tracheophyta</taxon>
        <taxon>Spermatophyta</taxon>
        <taxon>Magnoliopsida</taxon>
        <taxon>eudicotyledons</taxon>
        <taxon>Gunneridae</taxon>
        <taxon>Pentapetalae</taxon>
        <taxon>asterids</taxon>
        <taxon>lamiids</taxon>
        <taxon>Lamiales</taxon>
        <taxon>Pedaliaceae</taxon>
        <taxon>Sesamum</taxon>
    </lineage>
</organism>
<gene>
    <name evidence="1" type="ORF">Sradi_3622100</name>
</gene>
<dbReference type="AlphaFoldDB" id="A0AAW2QHU4"/>
<reference evidence="1" key="1">
    <citation type="submission" date="2020-06" db="EMBL/GenBank/DDBJ databases">
        <authorList>
            <person name="Li T."/>
            <person name="Hu X."/>
            <person name="Zhang T."/>
            <person name="Song X."/>
            <person name="Zhang H."/>
            <person name="Dai N."/>
            <person name="Sheng W."/>
            <person name="Hou X."/>
            <person name="Wei L."/>
        </authorList>
    </citation>
    <scope>NUCLEOTIDE SEQUENCE</scope>
    <source>
        <strain evidence="1">G02</strain>
        <tissue evidence="1">Leaf</tissue>
    </source>
</reference>
<reference evidence="1" key="2">
    <citation type="journal article" date="2024" name="Plant">
        <title>Genomic evolution and insights into agronomic trait innovations of Sesamum species.</title>
        <authorList>
            <person name="Miao H."/>
            <person name="Wang L."/>
            <person name="Qu L."/>
            <person name="Liu H."/>
            <person name="Sun Y."/>
            <person name="Le M."/>
            <person name="Wang Q."/>
            <person name="Wei S."/>
            <person name="Zheng Y."/>
            <person name="Lin W."/>
            <person name="Duan Y."/>
            <person name="Cao H."/>
            <person name="Xiong S."/>
            <person name="Wang X."/>
            <person name="Wei L."/>
            <person name="Li C."/>
            <person name="Ma Q."/>
            <person name="Ju M."/>
            <person name="Zhao R."/>
            <person name="Li G."/>
            <person name="Mu C."/>
            <person name="Tian Q."/>
            <person name="Mei H."/>
            <person name="Zhang T."/>
            <person name="Gao T."/>
            <person name="Zhang H."/>
        </authorList>
    </citation>
    <scope>NUCLEOTIDE SEQUENCE</scope>
    <source>
        <strain evidence="1">G02</strain>
    </source>
</reference>
<protein>
    <submittedName>
        <fullName evidence="1">Uncharacterized protein</fullName>
    </submittedName>
</protein>